<organism evidence="1 2">
    <name type="scientific">Treponema ruminis</name>
    <dbReference type="NCBI Taxonomy" id="744515"/>
    <lineage>
        <taxon>Bacteria</taxon>
        <taxon>Pseudomonadati</taxon>
        <taxon>Spirochaetota</taxon>
        <taxon>Spirochaetia</taxon>
        <taxon>Spirochaetales</taxon>
        <taxon>Treponemataceae</taxon>
        <taxon>Treponema</taxon>
    </lineage>
</organism>
<dbReference type="RefSeq" id="WP_184658061.1">
    <property type="nucleotide sequence ID" value="NZ_CP031518.1"/>
</dbReference>
<comment type="caution">
    <text evidence="1">The sequence shown here is derived from an EMBL/GenBank/DDBJ whole genome shotgun (WGS) entry which is preliminary data.</text>
</comment>
<dbReference type="AlphaFoldDB" id="A0A7W8G842"/>
<evidence type="ECO:0000313" key="2">
    <source>
        <dbReference type="Proteomes" id="UP000518887"/>
    </source>
</evidence>
<name>A0A7W8G842_9SPIR</name>
<dbReference type="Proteomes" id="UP000518887">
    <property type="component" value="Unassembled WGS sequence"/>
</dbReference>
<dbReference type="EMBL" id="JACHFQ010000003">
    <property type="protein sequence ID" value="MBB5225608.1"/>
    <property type="molecule type" value="Genomic_DNA"/>
</dbReference>
<keyword evidence="2" id="KW-1185">Reference proteome</keyword>
<evidence type="ECO:0000313" key="1">
    <source>
        <dbReference type="EMBL" id="MBB5225608.1"/>
    </source>
</evidence>
<gene>
    <name evidence="1" type="ORF">HNP76_000965</name>
</gene>
<protein>
    <submittedName>
        <fullName evidence="1">Uncharacterized protein</fullName>
    </submittedName>
</protein>
<sequence length="277" mass="31348">MEKSELTGIERQLVLEYLMDGNAPVTLTLIKEESSAPSDSAPISAIFPVALRAEQLKVLNQGIILLKNVPESASVFLGQTVKVQFYFNKLALYFVTKVQRVSAGFALVIPSVISKVPDKKSQEKSGFAVVLFYKNGSKSGQKIDIHCDFDERFPLFVRSDFKKIVDRYLSEKKSEQVESIADRIHAPKVIYLDSRRIVFAAKKTDMSLTQGCEYALLLRFPIAGPIKERKVYLTCIVDEMFENYECNRLCACAKFSSIREEDERFLSDKIVDETKSD</sequence>
<reference evidence="1 2" key="1">
    <citation type="submission" date="2020-08" db="EMBL/GenBank/DDBJ databases">
        <title>Genomic Encyclopedia of Type Strains, Phase IV (KMG-IV): sequencing the most valuable type-strain genomes for metagenomic binning, comparative biology and taxonomic classification.</title>
        <authorList>
            <person name="Goeker M."/>
        </authorList>
    </citation>
    <scope>NUCLEOTIDE SEQUENCE [LARGE SCALE GENOMIC DNA]</scope>
    <source>
        <strain evidence="1 2">DSM 103462</strain>
    </source>
</reference>
<accession>A0A7W8G842</accession>
<proteinExistence type="predicted"/>